<evidence type="ECO:0000313" key="2">
    <source>
        <dbReference type="EMBL" id="MBD8024749.1"/>
    </source>
</evidence>
<dbReference type="PANTHER" id="PTHR36930">
    <property type="entry name" value="METAL-SULFUR CLUSTER BIOSYNTHESIS PROTEINS YUAD-RELATED"/>
    <property type="match status" value="1"/>
</dbReference>
<dbReference type="InterPro" id="IPR005302">
    <property type="entry name" value="MoCF_Sase_C"/>
</dbReference>
<dbReference type="PANTHER" id="PTHR36930:SF1">
    <property type="entry name" value="MOSC DOMAIN-CONTAINING PROTEIN"/>
    <property type="match status" value="1"/>
</dbReference>
<sequence length="185" mass="19446">MTPSPSSAQVVAVARDDAHRFSKPTRDEITLIAGYGVEGDAHAGATVQHVSRVRRDPSSPNLRQVHLIHSELFDLMAERGHGVEPGALGENITTVGVDLLGLPRGARLEIGEGAVVEITGLRNPCSQINGLSNGLMKELVYLDDDGETVRLTGVMSVVVSGGVVRPGDGIRVILPSGAHEPLPVV</sequence>
<dbReference type="Gene3D" id="2.40.33.20">
    <property type="entry name" value="PK beta-barrel domain-like"/>
    <property type="match status" value="1"/>
</dbReference>
<protein>
    <submittedName>
        <fullName evidence="2">MOSC domain-containing protein</fullName>
    </submittedName>
</protein>
<proteinExistence type="predicted"/>
<evidence type="ECO:0000259" key="1">
    <source>
        <dbReference type="PROSITE" id="PS51340"/>
    </source>
</evidence>
<feature type="domain" description="MOSC" evidence="1">
    <location>
        <begin position="23"/>
        <end position="173"/>
    </location>
</feature>
<dbReference type="PROSITE" id="PS51340">
    <property type="entry name" value="MOSC"/>
    <property type="match status" value="1"/>
</dbReference>
<accession>A0ABR8X5Z9</accession>
<keyword evidence="3" id="KW-1185">Reference proteome</keyword>
<gene>
    <name evidence="2" type="ORF">H9622_14270</name>
</gene>
<name>A0ABR8X5Z9_9MICO</name>
<dbReference type="Proteomes" id="UP000602532">
    <property type="component" value="Unassembled WGS sequence"/>
</dbReference>
<dbReference type="EMBL" id="JACSPM010000006">
    <property type="protein sequence ID" value="MBD8024749.1"/>
    <property type="molecule type" value="Genomic_DNA"/>
</dbReference>
<dbReference type="Pfam" id="PF03473">
    <property type="entry name" value="MOSC"/>
    <property type="match status" value="1"/>
</dbReference>
<reference evidence="2 3" key="1">
    <citation type="submission" date="2020-08" db="EMBL/GenBank/DDBJ databases">
        <title>A Genomic Blueprint of the Chicken Gut Microbiome.</title>
        <authorList>
            <person name="Gilroy R."/>
            <person name="Ravi A."/>
            <person name="Getino M."/>
            <person name="Pursley I."/>
            <person name="Horton D.L."/>
            <person name="Alikhan N.-F."/>
            <person name="Baker D."/>
            <person name="Gharbi K."/>
            <person name="Hall N."/>
            <person name="Watson M."/>
            <person name="Adriaenssens E.M."/>
            <person name="Foster-Nyarko E."/>
            <person name="Jarju S."/>
            <person name="Secka A."/>
            <person name="Antonio M."/>
            <person name="Oren A."/>
            <person name="Chaudhuri R."/>
            <person name="La Ragione R.M."/>
            <person name="Hildebrand F."/>
            <person name="Pallen M.J."/>
        </authorList>
    </citation>
    <scope>NUCLEOTIDE SEQUENCE [LARGE SCALE GENOMIC DNA]</scope>
    <source>
        <strain evidence="2 3">Sa1CUA4</strain>
    </source>
</reference>
<comment type="caution">
    <text evidence="2">The sequence shown here is derived from an EMBL/GenBank/DDBJ whole genome shotgun (WGS) entry which is preliminary data.</text>
</comment>
<organism evidence="2 3">
    <name type="scientific">Microbacterium gallinarum</name>
    <dbReference type="NCBI Taxonomy" id="2762209"/>
    <lineage>
        <taxon>Bacteria</taxon>
        <taxon>Bacillati</taxon>
        <taxon>Actinomycetota</taxon>
        <taxon>Actinomycetes</taxon>
        <taxon>Micrococcales</taxon>
        <taxon>Microbacteriaceae</taxon>
        <taxon>Microbacterium</taxon>
    </lineage>
</organism>
<dbReference type="InterPro" id="IPR052716">
    <property type="entry name" value="MOSC_domain"/>
</dbReference>
<evidence type="ECO:0000313" key="3">
    <source>
        <dbReference type="Proteomes" id="UP000602532"/>
    </source>
</evidence>
<dbReference type="SUPFAM" id="SSF50800">
    <property type="entry name" value="PK beta-barrel domain-like"/>
    <property type="match status" value="1"/>
</dbReference>
<dbReference type="RefSeq" id="WP_191767092.1">
    <property type="nucleotide sequence ID" value="NZ_JACSPM010000006.1"/>
</dbReference>
<dbReference type="InterPro" id="IPR011037">
    <property type="entry name" value="Pyrv_Knase-like_insert_dom_sf"/>
</dbReference>